<dbReference type="InterPro" id="IPR034660">
    <property type="entry name" value="DinB/YfiT-like"/>
</dbReference>
<dbReference type="RefSeq" id="WP_283238471.1">
    <property type="nucleotide sequence ID" value="NZ_JASGBP010000002.1"/>
</dbReference>
<sequence>MKINTIELIADLEDRTHKATALVQVFQKLADSQLRYKENTNTWSVLECVTHLNRYYAFYLPLLQKAVQKEVVKKGSSSFRSGWLGQFFVKLMEPKEGKIKKMKAIAAMNPNGTPVDTVVLQKFIANQEAFLQLLEACRTLDLAAVQIPTVMSRWITISLGDTLRFMVVHHERHLLQAQNCLKIKNFSAQE</sequence>
<evidence type="ECO:0000259" key="1">
    <source>
        <dbReference type="Pfam" id="PF12867"/>
    </source>
</evidence>
<keyword evidence="3" id="KW-1185">Reference proteome</keyword>
<organism evidence="2 3">
    <name type="scientific">Flavobacterium sedimenticola</name>
    <dbReference type="NCBI Taxonomy" id="3043286"/>
    <lineage>
        <taxon>Bacteria</taxon>
        <taxon>Pseudomonadati</taxon>
        <taxon>Bacteroidota</taxon>
        <taxon>Flavobacteriia</taxon>
        <taxon>Flavobacteriales</taxon>
        <taxon>Flavobacteriaceae</taxon>
        <taxon>Flavobacterium</taxon>
    </lineage>
</organism>
<dbReference type="Pfam" id="PF12867">
    <property type="entry name" value="DinB_2"/>
    <property type="match status" value="1"/>
</dbReference>
<feature type="domain" description="DinB-like" evidence="1">
    <location>
        <begin position="21"/>
        <end position="177"/>
    </location>
</feature>
<accession>A0ABT6XNW9</accession>
<comment type="caution">
    <text evidence="2">The sequence shown here is derived from an EMBL/GenBank/DDBJ whole genome shotgun (WGS) entry which is preliminary data.</text>
</comment>
<dbReference type="InterPro" id="IPR024775">
    <property type="entry name" value="DinB-like"/>
</dbReference>
<dbReference type="EMBL" id="JASGBP010000002">
    <property type="protein sequence ID" value="MDI9256784.1"/>
    <property type="molecule type" value="Genomic_DNA"/>
</dbReference>
<dbReference type="Gene3D" id="1.20.120.450">
    <property type="entry name" value="dinb family like domain"/>
    <property type="match status" value="1"/>
</dbReference>
<dbReference type="SUPFAM" id="SSF109854">
    <property type="entry name" value="DinB/YfiT-like putative metalloenzymes"/>
    <property type="match status" value="1"/>
</dbReference>
<name>A0ABT6XNW9_9FLAO</name>
<protein>
    <submittedName>
        <fullName evidence="2">DinB family protein</fullName>
    </submittedName>
</protein>
<dbReference type="Proteomes" id="UP001230035">
    <property type="component" value="Unassembled WGS sequence"/>
</dbReference>
<proteinExistence type="predicted"/>
<evidence type="ECO:0000313" key="2">
    <source>
        <dbReference type="EMBL" id="MDI9256784.1"/>
    </source>
</evidence>
<evidence type="ECO:0000313" key="3">
    <source>
        <dbReference type="Proteomes" id="UP001230035"/>
    </source>
</evidence>
<reference evidence="2 3" key="1">
    <citation type="submission" date="2023-05" db="EMBL/GenBank/DDBJ databases">
        <title>Flavobacterium sedimenti sp. nov., isolated from the sediment.</title>
        <authorList>
            <person name="Wu N."/>
        </authorList>
    </citation>
    <scope>NUCLEOTIDE SEQUENCE [LARGE SCALE GENOMIC DNA]</scope>
    <source>
        <strain evidence="2 3">YZ-48</strain>
    </source>
</reference>
<gene>
    <name evidence="2" type="ORF">QHT84_05085</name>
</gene>